<gene>
    <name evidence="1" type="ORF">FB475_2445</name>
</gene>
<dbReference type="GO" id="GO:0005829">
    <property type="term" value="C:cytosol"/>
    <property type="evidence" value="ECO:0007669"/>
    <property type="project" value="TreeGrafter"/>
</dbReference>
<accession>A0A542ESK6</accession>
<dbReference type="Proteomes" id="UP000316298">
    <property type="component" value="Unassembled WGS sequence"/>
</dbReference>
<dbReference type="PANTHER" id="PTHR33221">
    <property type="entry name" value="WINGED HELIX-TURN-HELIX TRANSCRIPTIONAL REGULATOR, RRF2 FAMILY"/>
    <property type="match status" value="1"/>
</dbReference>
<protein>
    <submittedName>
        <fullName evidence="1">BadM/Rrf2 family transcriptional regulator</fullName>
    </submittedName>
</protein>
<dbReference type="SUPFAM" id="SSF46785">
    <property type="entry name" value="Winged helix' DNA-binding domain"/>
    <property type="match status" value="1"/>
</dbReference>
<organism evidence="1 2">
    <name type="scientific">Kribbella jejuensis</name>
    <dbReference type="NCBI Taxonomy" id="236068"/>
    <lineage>
        <taxon>Bacteria</taxon>
        <taxon>Bacillati</taxon>
        <taxon>Actinomycetota</taxon>
        <taxon>Actinomycetes</taxon>
        <taxon>Propionibacteriales</taxon>
        <taxon>Kribbellaceae</taxon>
        <taxon>Kribbella</taxon>
    </lineage>
</organism>
<dbReference type="InterPro" id="IPR000944">
    <property type="entry name" value="Tscrpt_reg_Rrf2"/>
</dbReference>
<dbReference type="PANTHER" id="PTHR33221:SF15">
    <property type="entry name" value="HTH-TYPE TRANSCRIPTIONAL REGULATOR YWGB-RELATED"/>
    <property type="match status" value="1"/>
</dbReference>
<dbReference type="PROSITE" id="PS01332">
    <property type="entry name" value="HTH_RRF2_1"/>
    <property type="match status" value="1"/>
</dbReference>
<dbReference type="InterPro" id="IPR036390">
    <property type="entry name" value="WH_DNA-bd_sf"/>
</dbReference>
<dbReference type="InterPro" id="IPR036388">
    <property type="entry name" value="WH-like_DNA-bd_sf"/>
</dbReference>
<dbReference type="PROSITE" id="PS51197">
    <property type="entry name" value="HTH_RRF2_2"/>
    <property type="match status" value="1"/>
</dbReference>
<dbReference type="InterPro" id="IPR030489">
    <property type="entry name" value="TR_Rrf2-type_CS"/>
</dbReference>
<name>A0A542ESK6_9ACTN</name>
<dbReference type="RefSeq" id="WP_185759225.1">
    <property type="nucleotide sequence ID" value="NZ_BAAAKA010000016.1"/>
</dbReference>
<keyword evidence="2" id="KW-1185">Reference proteome</keyword>
<dbReference type="Pfam" id="PF02082">
    <property type="entry name" value="Rrf2"/>
    <property type="match status" value="1"/>
</dbReference>
<dbReference type="GO" id="GO:0003700">
    <property type="term" value="F:DNA-binding transcription factor activity"/>
    <property type="evidence" value="ECO:0007669"/>
    <property type="project" value="TreeGrafter"/>
</dbReference>
<dbReference type="Gene3D" id="1.10.10.10">
    <property type="entry name" value="Winged helix-like DNA-binding domain superfamily/Winged helix DNA-binding domain"/>
    <property type="match status" value="1"/>
</dbReference>
<evidence type="ECO:0000313" key="2">
    <source>
        <dbReference type="Proteomes" id="UP000316298"/>
    </source>
</evidence>
<dbReference type="EMBL" id="VFMM01000001">
    <property type="protein sequence ID" value="TQJ18310.1"/>
    <property type="molecule type" value="Genomic_DNA"/>
</dbReference>
<reference evidence="1 2" key="1">
    <citation type="submission" date="2019-06" db="EMBL/GenBank/DDBJ databases">
        <title>Sequencing the genomes of 1000 actinobacteria strains.</title>
        <authorList>
            <person name="Klenk H.-P."/>
        </authorList>
    </citation>
    <scope>NUCLEOTIDE SEQUENCE [LARGE SCALE GENOMIC DNA]</scope>
    <source>
        <strain evidence="1 2">DSM 17305</strain>
    </source>
</reference>
<evidence type="ECO:0000313" key="1">
    <source>
        <dbReference type="EMBL" id="TQJ18310.1"/>
    </source>
</evidence>
<proteinExistence type="predicted"/>
<comment type="caution">
    <text evidence="1">The sequence shown here is derived from an EMBL/GenBank/DDBJ whole genome shotgun (WGS) entry which is preliminary data.</text>
</comment>
<dbReference type="AlphaFoldDB" id="A0A542ESK6"/>
<sequence>MADLRFSTAMRAMLLLANAARNGTPLVSSAQLGECLGTNASFVRSLLAPLFQAGLIETVRGRNGGVRLAGDAAGITLSQVHQASLCGKRLWDSRPDELGGNAMAIRVEHYFDRLNDEAAAAVAGVLSRQTLADALGACLDPVPD</sequence>